<accession>A0A0G4P3L4</accession>
<evidence type="ECO:0000313" key="2">
    <source>
        <dbReference type="Proteomes" id="UP000053732"/>
    </source>
</evidence>
<organism evidence="1 2">
    <name type="scientific">Penicillium camemberti (strain FM 013)</name>
    <dbReference type="NCBI Taxonomy" id="1429867"/>
    <lineage>
        <taxon>Eukaryota</taxon>
        <taxon>Fungi</taxon>
        <taxon>Dikarya</taxon>
        <taxon>Ascomycota</taxon>
        <taxon>Pezizomycotina</taxon>
        <taxon>Eurotiomycetes</taxon>
        <taxon>Eurotiomycetidae</taxon>
        <taxon>Eurotiales</taxon>
        <taxon>Aspergillaceae</taxon>
        <taxon>Penicillium</taxon>
    </lineage>
</organism>
<name>A0A0G4P3L4_PENC3</name>
<sequence length="116" mass="12539">MISGKIMTSRSDPSQKTVGESYIGYIKILSIGLTCRSVRSFPEIDSATLQTNGQKQLGFLESRASSGMFLFQSDLQPPSEKAIFAGRTSSLPGYTYGNARSFSEVDSAALQSNGRK</sequence>
<protein>
    <submittedName>
        <fullName evidence="1">Str. FM013</fullName>
    </submittedName>
</protein>
<gene>
    <name evidence="1" type="ORF">PCAMFM013_S005g000099</name>
</gene>
<dbReference type="Proteomes" id="UP000053732">
    <property type="component" value="Unassembled WGS sequence"/>
</dbReference>
<reference evidence="1 2" key="1">
    <citation type="journal article" date="2014" name="Nat. Commun.">
        <title>Multiple recent horizontal transfers of a large genomic region in cheese making fungi.</title>
        <authorList>
            <person name="Cheeseman K."/>
            <person name="Ropars J."/>
            <person name="Renault P."/>
            <person name="Dupont J."/>
            <person name="Gouzy J."/>
            <person name="Branca A."/>
            <person name="Abraham A.L."/>
            <person name="Ceppi M."/>
            <person name="Conseiller E."/>
            <person name="Debuchy R."/>
            <person name="Malagnac F."/>
            <person name="Goarin A."/>
            <person name="Silar P."/>
            <person name="Lacoste S."/>
            <person name="Sallet E."/>
            <person name="Bensimon A."/>
            <person name="Giraud T."/>
            <person name="Brygoo Y."/>
        </authorList>
    </citation>
    <scope>NUCLEOTIDE SEQUENCE [LARGE SCALE GENOMIC DNA]</scope>
    <source>
        <strain evidence="2">FM 013</strain>
    </source>
</reference>
<dbReference type="AlphaFoldDB" id="A0A0G4P3L4"/>
<dbReference type="EMBL" id="HG793138">
    <property type="protein sequence ID" value="CRL20935.1"/>
    <property type="molecule type" value="Genomic_DNA"/>
</dbReference>
<evidence type="ECO:0000313" key="1">
    <source>
        <dbReference type="EMBL" id="CRL20935.1"/>
    </source>
</evidence>
<keyword evidence="2" id="KW-1185">Reference proteome</keyword>
<proteinExistence type="predicted"/>